<feature type="transmembrane region" description="Helical" evidence="1">
    <location>
        <begin position="89"/>
        <end position="114"/>
    </location>
</feature>
<accession>A0AAF3F9N1</accession>
<keyword evidence="2" id="KW-1185">Reference proteome</keyword>
<reference evidence="3" key="1">
    <citation type="submission" date="2024-02" db="UniProtKB">
        <authorList>
            <consortium name="WormBaseParasite"/>
        </authorList>
    </citation>
    <scope>IDENTIFICATION</scope>
</reference>
<proteinExistence type="predicted"/>
<keyword evidence="1" id="KW-0472">Membrane</keyword>
<feature type="transmembrane region" description="Helical" evidence="1">
    <location>
        <begin position="126"/>
        <end position="145"/>
    </location>
</feature>
<protein>
    <submittedName>
        <fullName evidence="3">Uncharacterized protein</fullName>
    </submittedName>
</protein>
<evidence type="ECO:0000313" key="2">
    <source>
        <dbReference type="Proteomes" id="UP000887575"/>
    </source>
</evidence>
<evidence type="ECO:0000313" key="3">
    <source>
        <dbReference type="WBParaSite" id="MBELARI_LOCUS2661"/>
    </source>
</evidence>
<name>A0AAF3F9N1_9BILA</name>
<sequence length="175" mass="20384">MWFTHSLKSALKDNRETCKEIKSRLPVALLIFFELIWLFSCLWYNQITLVSNEQTTERQITEISILLMILVTLPAILTIYTLSSSFSKVYFALFIFEILIVFEVSLFLGIYRVFSKSQASLQRFNVLILAFGSIYLQLLVPWLGALKYSFYKDIRDHQSSEKKEQYASIPNVTIA</sequence>
<evidence type="ECO:0000256" key="1">
    <source>
        <dbReference type="SAM" id="Phobius"/>
    </source>
</evidence>
<keyword evidence="1" id="KW-1133">Transmembrane helix</keyword>
<dbReference type="WBParaSite" id="MBELARI_LOCUS2661">
    <property type="protein sequence ID" value="MBELARI_LOCUS2661"/>
    <property type="gene ID" value="MBELARI_LOCUS2661"/>
</dbReference>
<dbReference type="Proteomes" id="UP000887575">
    <property type="component" value="Unassembled WGS sequence"/>
</dbReference>
<keyword evidence="1" id="KW-0812">Transmembrane</keyword>
<organism evidence="2 3">
    <name type="scientific">Mesorhabditis belari</name>
    <dbReference type="NCBI Taxonomy" id="2138241"/>
    <lineage>
        <taxon>Eukaryota</taxon>
        <taxon>Metazoa</taxon>
        <taxon>Ecdysozoa</taxon>
        <taxon>Nematoda</taxon>
        <taxon>Chromadorea</taxon>
        <taxon>Rhabditida</taxon>
        <taxon>Rhabditina</taxon>
        <taxon>Rhabditomorpha</taxon>
        <taxon>Rhabditoidea</taxon>
        <taxon>Rhabditidae</taxon>
        <taxon>Mesorhabditinae</taxon>
        <taxon>Mesorhabditis</taxon>
    </lineage>
</organism>
<feature type="transmembrane region" description="Helical" evidence="1">
    <location>
        <begin position="25"/>
        <end position="44"/>
    </location>
</feature>
<feature type="transmembrane region" description="Helical" evidence="1">
    <location>
        <begin position="65"/>
        <end position="83"/>
    </location>
</feature>
<dbReference type="AlphaFoldDB" id="A0AAF3F9N1"/>